<feature type="compositionally biased region" description="Basic and acidic residues" evidence="2">
    <location>
        <begin position="26"/>
        <end position="45"/>
    </location>
</feature>
<feature type="region of interest" description="Disordered" evidence="2">
    <location>
        <begin position="668"/>
        <end position="697"/>
    </location>
</feature>
<evidence type="ECO:0000256" key="1">
    <source>
        <dbReference type="ARBA" id="ARBA00008839"/>
    </source>
</evidence>
<feature type="compositionally biased region" description="Basic and acidic residues" evidence="2">
    <location>
        <begin position="85"/>
        <end position="113"/>
    </location>
</feature>
<organism evidence="3 4">
    <name type="scientific">Patella caerulea</name>
    <name type="common">Rayed Mediterranean limpet</name>
    <dbReference type="NCBI Taxonomy" id="87958"/>
    <lineage>
        <taxon>Eukaryota</taxon>
        <taxon>Metazoa</taxon>
        <taxon>Spiralia</taxon>
        <taxon>Lophotrochozoa</taxon>
        <taxon>Mollusca</taxon>
        <taxon>Gastropoda</taxon>
        <taxon>Patellogastropoda</taxon>
        <taxon>Patelloidea</taxon>
        <taxon>Patellidae</taxon>
        <taxon>Patella</taxon>
    </lineage>
</organism>
<dbReference type="Pfam" id="PF03359">
    <property type="entry name" value="GKAP"/>
    <property type="match status" value="1"/>
</dbReference>
<feature type="compositionally biased region" description="Basic and acidic residues" evidence="2">
    <location>
        <begin position="140"/>
        <end position="158"/>
    </location>
</feature>
<feature type="region of interest" description="Disordered" evidence="2">
    <location>
        <begin position="1105"/>
        <end position="1262"/>
    </location>
</feature>
<feature type="compositionally biased region" description="Polar residues" evidence="2">
    <location>
        <begin position="447"/>
        <end position="475"/>
    </location>
</feature>
<feature type="compositionally biased region" description="Basic and acidic residues" evidence="2">
    <location>
        <begin position="989"/>
        <end position="1014"/>
    </location>
</feature>
<feature type="compositionally biased region" description="Polar residues" evidence="2">
    <location>
        <begin position="367"/>
        <end position="381"/>
    </location>
</feature>
<proteinExistence type="inferred from homology"/>
<keyword evidence="4" id="KW-1185">Reference proteome</keyword>
<feature type="compositionally biased region" description="Polar residues" evidence="2">
    <location>
        <begin position="1160"/>
        <end position="1169"/>
    </location>
</feature>
<dbReference type="PANTHER" id="PTHR12353">
    <property type="entry name" value="DISKS LARGE-ASSOCIATED PROTEIN DAP SAP90/PSD-95-ASSOCIATED PROTEIN"/>
    <property type="match status" value="1"/>
</dbReference>
<protein>
    <recommendedName>
        <fullName evidence="5">Disks large-associated protein 5</fullName>
    </recommendedName>
</protein>
<feature type="compositionally biased region" description="Basic and acidic residues" evidence="2">
    <location>
        <begin position="1170"/>
        <end position="1183"/>
    </location>
</feature>
<comment type="caution">
    <text evidence="3">The sequence shown here is derived from an EMBL/GenBank/DDBJ whole genome shotgun (WGS) entry which is preliminary data.</text>
</comment>
<feature type="compositionally biased region" description="Polar residues" evidence="2">
    <location>
        <begin position="335"/>
        <end position="346"/>
    </location>
</feature>
<accession>A0AAN8JRJ4</accession>
<feature type="compositionally biased region" description="Polar residues" evidence="2">
    <location>
        <begin position="1110"/>
        <end position="1120"/>
    </location>
</feature>
<feature type="region of interest" description="Disordered" evidence="2">
    <location>
        <begin position="423"/>
        <end position="550"/>
    </location>
</feature>
<evidence type="ECO:0000313" key="3">
    <source>
        <dbReference type="EMBL" id="KAK6178763.1"/>
    </source>
</evidence>
<feature type="compositionally biased region" description="Basic and acidic residues" evidence="2">
    <location>
        <begin position="351"/>
        <end position="363"/>
    </location>
</feature>
<gene>
    <name evidence="3" type="ORF">SNE40_011274</name>
</gene>
<feature type="region of interest" description="Disordered" evidence="2">
    <location>
        <begin position="26"/>
        <end position="282"/>
    </location>
</feature>
<feature type="compositionally biased region" description="Polar residues" evidence="2">
    <location>
        <begin position="57"/>
        <end position="68"/>
    </location>
</feature>
<sequence length="1312" mass="147592">MESNYSDAYKIKSVTVDKRLVRSQRRSIDWKNQRQQQQEKRRAIEDLSPLQEIFHNSALSSSRVTNDTPSRKPGKSLGLKNGKQPGEDRKSQLSKWKQEKEAKRKIEALEKARNMPFKVGKIERKDETLYSGFKQSSKRQPMEPARKPVESKPKDRTKPTNSLKRKGDELQPSISKRSNLDSRTSKPPENKLKPTQRREVRRTVTKPRASPARRTTRQTTSGVNRLLAPTASTAAKKVDKTNGSAKVRTTEPQSKSKVHPMTNRISKNQPTTPSSDVNVPDKNLSKVTTVRGDFGFPNDFTFVAPSNLKSYIFNPLSPTSAADFLFPNQETSSYSFFNSSPQNGRCSTPRGEIEDKDGKKSADPKFNFTNHTQGKQNNECGNNEGEFSNVIVGEAVVESKKSADDESDENTILEKTLVVSEEAKTLESSDKSSDSESEKPKIRKSNRQSQVKKFEANINNSLVTSKTENTPTQAKNIRHALRSNTSTTKTESDTEQSTSEDETKRSTRSRKLRKSTCSTNRDEITATTSEDSSGVHSDHPSTSSDESMTKVLSSTVLSMSVDKLDNTVFAKEQETKKSSDIDIKEDIAVSVNENGSAYETGSFQLASLSESVDCKTEKESLLSSQPAQENEITQNGEIINLPDKGAEVNSLIRTDGWAQSAGTVVCKDDSFRTPGAPMSAQRRTRRKTVASSMPAKARSPEEWVKILERSPMIEMNRRTPKQKSPGLSDNVIQPLNFDDIEDDIPHITSNAVTNNKPVEIDNDRIEVEEMETEDTATCVNQESENHDVEYFRNKTQSETDKLIGLGDEWSNYMKDNNNLSEEVEGSIRTVVGQGQLLMDQRFKQFLGLVDNCEFKRGEKETTVEDLQGFWDMIYFQVEDVHKKFEALVKRKDNNWVEENKEPMVKKTIKKKAKCIKPAAKSKFAAFRAQMAKQKREESVSCSPQVADVKTFDAGFFKVNSPVKLSPHFHCEAGTPRKSKVEPVVNTSADDSKKIDKDTNDEEEKKDTGAEKELDNSSPKRQPLEPLSPNDARTPRRRSYAPIVPSPLLHDITPKPKTRRSLAVNTPKRLLSEVDVCPLSVTPKPRRKTLNKSTVEEITTPIAITIESTTPKSSQKISKSTPKLKEEATPKRRSLRLRKSVCFSETPSKQEPIPEWDDLSSFFQPTTKQDTPNKEESSDDKHGLIDSPFNMHCFIESQSASKSSTKDSSSKRRSLKRRPSDERRRRSSRRSVHFDKSPKQLTSDRLPHTPYNRVSLVPQSRIGEDDLLFTPPEKQQTPGHQAITSRPSLLFTPESMDKENVTSNLDSLMSFTP</sequence>
<dbReference type="EMBL" id="JAZGQO010000008">
    <property type="protein sequence ID" value="KAK6178763.1"/>
    <property type="molecule type" value="Genomic_DNA"/>
</dbReference>
<feature type="region of interest" description="Disordered" evidence="2">
    <location>
        <begin position="335"/>
        <end position="385"/>
    </location>
</feature>
<feature type="compositionally biased region" description="Basic and acidic residues" evidence="2">
    <location>
        <begin position="178"/>
        <end position="202"/>
    </location>
</feature>
<evidence type="ECO:0000313" key="4">
    <source>
        <dbReference type="Proteomes" id="UP001347796"/>
    </source>
</evidence>
<dbReference type="Proteomes" id="UP001347796">
    <property type="component" value="Unassembled WGS sequence"/>
</dbReference>
<dbReference type="InterPro" id="IPR005026">
    <property type="entry name" value="SAPAP"/>
</dbReference>
<feature type="region of interest" description="Disordered" evidence="2">
    <location>
        <begin position="966"/>
        <end position="1065"/>
    </location>
</feature>
<evidence type="ECO:0008006" key="5">
    <source>
        <dbReference type="Google" id="ProtNLM"/>
    </source>
</evidence>
<reference evidence="3 4" key="1">
    <citation type="submission" date="2024-01" db="EMBL/GenBank/DDBJ databases">
        <title>The genome of the rayed Mediterranean limpet Patella caerulea (Linnaeus, 1758).</title>
        <authorList>
            <person name="Anh-Thu Weber A."/>
            <person name="Halstead-Nussloch G."/>
        </authorList>
    </citation>
    <scope>NUCLEOTIDE SEQUENCE [LARGE SCALE GENOMIC DNA]</scope>
    <source>
        <strain evidence="3">AATW-2023a</strain>
        <tissue evidence="3">Whole specimen</tissue>
    </source>
</reference>
<evidence type="ECO:0000256" key="2">
    <source>
        <dbReference type="SAM" id="MobiDB-lite"/>
    </source>
</evidence>
<name>A0AAN8JRJ4_PATCE</name>
<dbReference type="PANTHER" id="PTHR12353:SF1">
    <property type="entry name" value="DISKS LARGE-ASSOCIATED PROTEIN 5"/>
    <property type="match status" value="1"/>
</dbReference>
<feature type="compositionally biased region" description="Basic and acidic residues" evidence="2">
    <location>
        <begin position="423"/>
        <end position="440"/>
    </location>
</feature>
<feature type="compositionally biased region" description="Polar residues" evidence="2">
    <location>
        <begin position="263"/>
        <end position="277"/>
    </location>
</feature>
<feature type="compositionally biased region" description="Polar residues" evidence="2">
    <location>
        <begin position="525"/>
        <end position="550"/>
    </location>
</feature>
<comment type="similarity">
    <text evidence="1">Belongs to the SAPAP family.</text>
</comment>
<dbReference type="GO" id="GO:0023052">
    <property type="term" value="P:signaling"/>
    <property type="evidence" value="ECO:0007669"/>
    <property type="project" value="InterPro"/>
</dbReference>